<dbReference type="Proteomes" id="UP000225108">
    <property type="component" value="Unassembled WGS sequence"/>
</dbReference>
<evidence type="ECO:0000313" key="1">
    <source>
        <dbReference type="EMBL" id="PHV65648.1"/>
    </source>
</evidence>
<evidence type="ECO:0000313" key="3">
    <source>
        <dbReference type="Proteomes" id="UP000225108"/>
    </source>
</evidence>
<reference evidence="1 3" key="1">
    <citation type="submission" date="2017-10" db="EMBL/GenBank/DDBJ databases">
        <title>The draft genome sequence of Williamsia sp. BULT 1.1 isolated from the semi-arid grassland soils from South Africa.</title>
        <authorList>
            <person name="Kabwe M.H."/>
            <person name="Govender N."/>
            <person name="Mutseka Lunga P."/>
            <person name="Vikram S."/>
            <person name="Makhalanyane T.P."/>
        </authorList>
    </citation>
    <scope>NUCLEOTIDE SEQUENCE [LARGE SCALE GENOMIC DNA]</scope>
    <source>
        <strain evidence="1 3">BULT 1.1</strain>
    </source>
</reference>
<name>A0A2G3PIL5_WILMA</name>
<dbReference type="OrthoDB" id="4775251at2"/>
<organism evidence="1 3">
    <name type="scientific">Williamsia marianensis</name>
    <dbReference type="NCBI Taxonomy" id="85044"/>
    <lineage>
        <taxon>Bacteria</taxon>
        <taxon>Bacillati</taxon>
        <taxon>Actinomycetota</taxon>
        <taxon>Actinomycetes</taxon>
        <taxon>Mycobacteriales</taxon>
        <taxon>Nocardiaceae</taxon>
        <taxon>Williamsia</taxon>
    </lineage>
</organism>
<dbReference type="AlphaFoldDB" id="A0A2G3PIL5"/>
<accession>A0A2G3PIL5</accession>
<accession>A0A495JZS9</accession>
<dbReference type="EMBL" id="RBKV01000001">
    <property type="protein sequence ID" value="RKR94510.1"/>
    <property type="molecule type" value="Genomic_DNA"/>
</dbReference>
<gene>
    <name evidence="1" type="ORF">CSW57_18080</name>
    <name evidence="2" type="ORF">DFJ75_1306</name>
</gene>
<evidence type="ECO:0000313" key="2">
    <source>
        <dbReference type="EMBL" id="RKR94510.1"/>
    </source>
</evidence>
<sequence>MAAATSRTGNIAVLTTDQGLPTSVRIEPAELRKDPGLLAAEVLRLCQQAAMKAGVARRDELRAGGVSNEIIDAMNLPRPDDLARAEYEDDAVAGAPGSWMRSV</sequence>
<comment type="caution">
    <text evidence="1">The sequence shown here is derived from an EMBL/GenBank/DDBJ whole genome shotgun (WGS) entry which is preliminary data.</text>
</comment>
<dbReference type="EMBL" id="PEBD01000010">
    <property type="protein sequence ID" value="PHV65648.1"/>
    <property type="molecule type" value="Genomic_DNA"/>
</dbReference>
<protein>
    <recommendedName>
        <fullName evidence="5">YbaB/EbfC DNA-binding family protein</fullName>
    </recommendedName>
</protein>
<dbReference type="Proteomes" id="UP000274762">
    <property type="component" value="Unassembled WGS sequence"/>
</dbReference>
<proteinExistence type="predicted"/>
<evidence type="ECO:0008006" key="5">
    <source>
        <dbReference type="Google" id="ProtNLM"/>
    </source>
</evidence>
<reference evidence="2 4" key="2">
    <citation type="submission" date="2018-10" db="EMBL/GenBank/DDBJ databases">
        <title>Sequencing the genomes of 1000 actinobacteria strains.</title>
        <authorList>
            <person name="Klenk H.-P."/>
        </authorList>
    </citation>
    <scope>NUCLEOTIDE SEQUENCE [LARGE SCALE GENOMIC DNA]</scope>
    <source>
        <strain evidence="2 4">DSM 44343</strain>
    </source>
</reference>
<evidence type="ECO:0000313" key="4">
    <source>
        <dbReference type="Proteomes" id="UP000274762"/>
    </source>
</evidence>